<dbReference type="SUPFAM" id="SSF51735">
    <property type="entry name" value="NAD(P)-binding Rossmann-fold domains"/>
    <property type="match status" value="1"/>
</dbReference>
<reference evidence="3" key="2">
    <citation type="journal article" date="2024" name="Antonie Van Leeuwenhoek">
        <title>Roseihalotalea indica gen. nov., sp. nov., a halophilic Bacteroidetes from mesopelagic Southwest Indian Ocean with higher carbohydrate metabolic potential.</title>
        <authorList>
            <person name="Chen B."/>
            <person name="Zhang M."/>
            <person name="Lin D."/>
            <person name="Ye J."/>
            <person name="Tang K."/>
        </authorList>
    </citation>
    <scope>NUCLEOTIDE SEQUENCE</scope>
    <source>
        <strain evidence="3">TK19036</strain>
    </source>
</reference>
<dbReference type="Gene3D" id="3.40.50.720">
    <property type="entry name" value="NAD(P)-binding Rossmann-like Domain"/>
    <property type="match status" value="1"/>
</dbReference>
<dbReference type="PANTHER" id="PTHR11695:SF294">
    <property type="entry name" value="RETICULON-4-INTERACTING PROTEIN 1, MITOCHONDRIAL"/>
    <property type="match status" value="1"/>
</dbReference>
<dbReference type="Gene3D" id="3.90.180.10">
    <property type="entry name" value="Medium-chain alcohol dehydrogenases, catalytic domain"/>
    <property type="match status" value="1"/>
</dbReference>
<sequence length="313" mass="33460">MKAIRLTEAGSATNLQLTETPIPSPKSGEVLIQVKAISINPVDIKIRSGKSLYEKLKEHNPLILGWDISGVVTEVGSGVTDFTEGDAVFGMVNFPGYGQAYAEYVAAPADHLTKKPENISHEEAAAATLAALTAWQVLTRHANIQSGQRVLIHAAAGGVGHFAVQMAKHLGAYVIGTSSSANRDFVLSLGADEHIDYKSQTLKDAVSDIDFVLDAIGDDNTDRSLEVMKPGATLICIPSGHCQNVKEKAEARGMIGYHTIVESSAKDMKAIADLMQQGKLKAHVSQTFSLDQMPKAHQQIETGHTVGKIVVKV</sequence>
<dbReference type="SMART" id="SM00829">
    <property type="entry name" value="PKS_ER"/>
    <property type="match status" value="1"/>
</dbReference>
<dbReference type="SUPFAM" id="SSF50129">
    <property type="entry name" value="GroES-like"/>
    <property type="match status" value="1"/>
</dbReference>
<dbReference type="InterPro" id="IPR011032">
    <property type="entry name" value="GroES-like_sf"/>
</dbReference>
<dbReference type="EMBL" id="CP120682">
    <property type="protein sequence ID" value="WKN35727.1"/>
    <property type="molecule type" value="Genomic_DNA"/>
</dbReference>
<accession>A0AA49JIL7</accession>
<dbReference type="InterPro" id="IPR013154">
    <property type="entry name" value="ADH-like_N"/>
</dbReference>
<evidence type="ECO:0000313" key="3">
    <source>
        <dbReference type="EMBL" id="WKN35727.1"/>
    </source>
</evidence>
<dbReference type="InterPro" id="IPR020843">
    <property type="entry name" value="ER"/>
</dbReference>
<name>A0AA49JIL7_9BACT</name>
<dbReference type="InterPro" id="IPR002364">
    <property type="entry name" value="Quin_OxRdtase/zeta-crystal_CS"/>
</dbReference>
<reference evidence="3" key="1">
    <citation type="journal article" date="2023" name="Comput. Struct. Biotechnol. J.">
        <title>Discovery of a novel marine Bacteroidetes with a rich repertoire of carbohydrate-active enzymes.</title>
        <authorList>
            <person name="Chen B."/>
            <person name="Liu G."/>
            <person name="Chen Q."/>
            <person name="Wang H."/>
            <person name="Liu L."/>
            <person name="Tang K."/>
        </authorList>
    </citation>
    <scope>NUCLEOTIDE SEQUENCE</scope>
    <source>
        <strain evidence="3">TK19036</strain>
    </source>
</reference>
<dbReference type="InterPro" id="IPR050700">
    <property type="entry name" value="YIM1/Zinc_Alcohol_DH_Fams"/>
</dbReference>
<organism evidence="3">
    <name type="scientific">Roseihalotalea indica</name>
    <dbReference type="NCBI Taxonomy" id="2867963"/>
    <lineage>
        <taxon>Bacteria</taxon>
        <taxon>Pseudomonadati</taxon>
        <taxon>Bacteroidota</taxon>
        <taxon>Cytophagia</taxon>
        <taxon>Cytophagales</taxon>
        <taxon>Catalimonadaceae</taxon>
        <taxon>Roseihalotalea</taxon>
    </lineage>
</organism>
<dbReference type="Pfam" id="PF08240">
    <property type="entry name" value="ADH_N"/>
    <property type="match status" value="1"/>
</dbReference>
<dbReference type="GO" id="GO:0016491">
    <property type="term" value="F:oxidoreductase activity"/>
    <property type="evidence" value="ECO:0007669"/>
    <property type="project" value="UniProtKB-KW"/>
</dbReference>
<protein>
    <submittedName>
        <fullName evidence="3">NADP-dependent oxidoreductase</fullName>
    </submittedName>
</protein>
<feature type="domain" description="Enoyl reductase (ER)" evidence="2">
    <location>
        <begin position="10"/>
        <end position="311"/>
    </location>
</feature>
<evidence type="ECO:0000259" key="2">
    <source>
        <dbReference type="SMART" id="SM00829"/>
    </source>
</evidence>
<dbReference type="CDD" id="cd05289">
    <property type="entry name" value="MDR_like_2"/>
    <property type="match status" value="1"/>
</dbReference>
<dbReference type="PROSITE" id="PS01162">
    <property type="entry name" value="QOR_ZETA_CRYSTAL"/>
    <property type="match status" value="1"/>
</dbReference>
<proteinExistence type="predicted"/>
<keyword evidence="1" id="KW-0560">Oxidoreductase</keyword>
<evidence type="ECO:0000256" key="1">
    <source>
        <dbReference type="ARBA" id="ARBA00023002"/>
    </source>
</evidence>
<dbReference type="PANTHER" id="PTHR11695">
    <property type="entry name" value="ALCOHOL DEHYDROGENASE RELATED"/>
    <property type="match status" value="1"/>
</dbReference>
<dbReference type="Pfam" id="PF13602">
    <property type="entry name" value="ADH_zinc_N_2"/>
    <property type="match status" value="1"/>
</dbReference>
<gene>
    <name evidence="3" type="ORF">K4G66_25495</name>
</gene>
<dbReference type="AlphaFoldDB" id="A0AA49JIL7"/>
<dbReference type="InterPro" id="IPR036291">
    <property type="entry name" value="NAD(P)-bd_dom_sf"/>
</dbReference>
<dbReference type="GO" id="GO:0008270">
    <property type="term" value="F:zinc ion binding"/>
    <property type="evidence" value="ECO:0007669"/>
    <property type="project" value="InterPro"/>
</dbReference>